<sequence length="109" mass="11800">MTDYFTAVLMIIGSLFCLIAALGVFRFPDTLIRMHAVTKAGSLGAGLMILAHAVFFQSPGIFLRAVFIIGLLLLTAPVAAHLIARASYRSGIPLSGHTWIDELNDKKNK</sequence>
<dbReference type="RefSeq" id="WP_006965953.1">
    <property type="nucleotide sequence ID" value="NZ_APJX01000004.1"/>
</dbReference>
<keyword evidence="1" id="KW-1133">Transmembrane helix</keyword>
<dbReference type="NCBIfam" id="TIGR01300">
    <property type="entry name" value="CPA3_mnhG_phaG"/>
    <property type="match status" value="1"/>
</dbReference>
<evidence type="ECO:0000313" key="2">
    <source>
        <dbReference type="EMBL" id="EMS79703.1"/>
    </source>
</evidence>
<feature type="transmembrane region" description="Helical" evidence="1">
    <location>
        <begin position="61"/>
        <end position="84"/>
    </location>
</feature>
<gene>
    <name evidence="2" type="primary">mnhG</name>
    <name evidence="2" type="ORF">Dpo_4c02550</name>
</gene>
<keyword evidence="1" id="KW-0472">Membrane</keyword>
<protein>
    <submittedName>
        <fullName evidence="2">Multicomponent Na+/H+ antiporter subunit G</fullName>
    </submittedName>
</protein>
<dbReference type="PANTHER" id="PTHR34703">
    <property type="entry name" value="ANTIPORTER SUBUNIT MNHG2-RELATED"/>
    <property type="match status" value="1"/>
</dbReference>
<dbReference type="OrthoDB" id="5346950at2"/>
<dbReference type="GO" id="GO:0015385">
    <property type="term" value="F:sodium:proton antiporter activity"/>
    <property type="evidence" value="ECO:0007669"/>
    <property type="project" value="TreeGrafter"/>
</dbReference>
<name>S0FXE5_9BACT</name>
<accession>S0FXE5</accession>
<feature type="transmembrane region" description="Helical" evidence="1">
    <location>
        <begin position="6"/>
        <end position="25"/>
    </location>
</feature>
<dbReference type="Pfam" id="PF03334">
    <property type="entry name" value="PhaG_MnhG_YufB"/>
    <property type="match status" value="1"/>
</dbReference>
<dbReference type="InterPro" id="IPR005133">
    <property type="entry name" value="PhaG_MnhG_YufB"/>
</dbReference>
<dbReference type="NCBIfam" id="NF009314">
    <property type="entry name" value="PRK12674.1-2"/>
    <property type="match status" value="1"/>
</dbReference>
<dbReference type="PANTHER" id="PTHR34703:SF1">
    <property type="entry name" value="ANTIPORTER SUBUNIT MNHG2-RELATED"/>
    <property type="match status" value="1"/>
</dbReference>
<evidence type="ECO:0000256" key="1">
    <source>
        <dbReference type="SAM" id="Phobius"/>
    </source>
</evidence>
<reference evidence="2 3" key="1">
    <citation type="journal article" date="2013" name="Genome Announc.">
        <title>Draft Genome Sequence of Desulfotignum phosphitoxidans DSM 13687 Strain FiPS-3.</title>
        <authorList>
            <person name="Poehlein A."/>
            <person name="Daniel R."/>
            <person name="Simeonova D.D."/>
        </authorList>
    </citation>
    <scope>NUCLEOTIDE SEQUENCE [LARGE SCALE GENOMIC DNA]</scope>
    <source>
        <strain evidence="2 3">DSM 13687</strain>
    </source>
</reference>
<evidence type="ECO:0000313" key="3">
    <source>
        <dbReference type="Proteomes" id="UP000014216"/>
    </source>
</evidence>
<dbReference type="EMBL" id="APJX01000004">
    <property type="protein sequence ID" value="EMS79703.1"/>
    <property type="molecule type" value="Genomic_DNA"/>
</dbReference>
<dbReference type="AlphaFoldDB" id="S0FXE5"/>
<feature type="transmembrane region" description="Helical" evidence="1">
    <location>
        <begin position="37"/>
        <end position="55"/>
    </location>
</feature>
<keyword evidence="3" id="KW-1185">Reference proteome</keyword>
<organism evidence="2 3">
    <name type="scientific">Desulfotignum phosphitoxidans DSM 13687</name>
    <dbReference type="NCBI Taxonomy" id="1286635"/>
    <lineage>
        <taxon>Bacteria</taxon>
        <taxon>Pseudomonadati</taxon>
        <taxon>Thermodesulfobacteriota</taxon>
        <taxon>Desulfobacteria</taxon>
        <taxon>Desulfobacterales</taxon>
        <taxon>Desulfobacteraceae</taxon>
        <taxon>Desulfotignum</taxon>
    </lineage>
</organism>
<comment type="caution">
    <text evidence="2">The sequence shown here is derived from an EMBL/GenBank/DDBJ whole genome shotgun (WGS) entry which is preliminary data.</text>
</comment>
<keyword evidence="1" id="KW-0812">Transmembrane</keyword>
<proteinExistence type="predicted"/>
<dbReference type="Proteomes" id="UP000014216">
    <property type="component" value="Unassembled WGS sequence"/>
</dbReference>